<gene>
    <name evidence="1" type="ORF">ALC57_09746</name>
</gene>
<dbReference type="AlphaFoldDB" id="A0A151J528"/>
<evidence type="ECO:0000313" key="1">
    <source>
        <dbReference type="EMBL" id="KYN17965.1"/>
    </source>
</evidence>
<organism evidence="1 2">
    <name type="scientific">Trachymyrmex cornetzi</name>
    <dbReference type="NCBI Taxonomy" id="471704"/>
    <lineage>
        <taxon>Eukaryota</taxon>
        <taxon>Metazoa</taxon>
        <taxon>Ecdysozoa</taxon>
        <taxon>Arthropoda</taxon>
        <taxon>Hexapoda</taxon>
        <taxon>Insecta</taxon>
        <taxon>Pterygota</taxon>
        <taxon>Neoptera</taxon>
        <taxon>Endopterygota</taxon>
        <taxon>Hymenoptera</taxon>
        <taxon>Apocrita</taxon>
        <taxon>Aculeata</taxon>
        <taxon>Formicoidea</taxon>
        <taxon>Formicidae</taxon>
        <taxon>Myrmicinae</taxon>
        <taxon>Trachymyrmex</taxon>
    </lineage>
</organism>
<feature type="non-terminal residue" evidence="1">
    <location>
        <position position="1"/>
    </location>
</feature>
<evidence type="ECO:0000313" key="2">
    <source>
        <dbReference type="Proteomes" id="UP000078492"/>
    </source>
</evidence>
<reference evidence="1 2" key="1">
    <citation type="submission" date="2015-09" db="EMBL/GenBank/DDBJ databases">
        <title>Trachymyrmex cornetzi WGS genome.</title>
        <authorList>
            <person name="Nygaard S."/>
            <person name="Hu H."/>
            <person name="Boomsma J."/>
            <person name="Zhang G."/>
        </authorList>
    </citation>
    <scope>NUCLEOTIDE SEQUENCE [LARGE SCALE GENOMIC DNA]</scope>
    <source>
        <strain evidence="1">Tcor2-1</strain>
        <tissue evidence="1">Whole body</tissue>
    </source>
</reference>
<evidence type="ECO:0008006" key="3">
    <source>
        <dbReference type="Google" id="ProtNLM"/>
    </source>
</evidence>
<dbReference type="Proteomes" id="UP000078492">
    <property type="component" value="Unassembled WGS sequence"/>
</dbReference>
<proteinExistence type="predicted"/>
<keyword evidence="2" id="KW-1185">Reference proteome</keyword>
<name>A0A151J528_9HYME</name>
<accession>A0A151J528</accession>
<sequence>FLIKHNKTMPASWEKNQMAGEVWLKLFMKRHPILSLRSPQATNLSRATSFNKANVNLFFKNYTNIYNALSRMTEEDLNNYNSHVAVKNIEFCKKNGIILLTFSPHCIHKLQSLDYAIFGSSKKAINSSYDNHIAMSIRRKLLAFDWDVLPHPPSDHYLFLFLKIFFETKKLRRETSSRRICNAPAIAPLDNLGKKVTVLKKLMQTSVKTADCLECSELHAVFSNARREKRDAIVDGSYANHDGGDRKLPRRPEPAGWTISQCGKIRIRYLMRNHLHELGFGFS</sequence>
<protein>
    <recommendedName>
        <fullName evidence="3">DDE-1 domain-containing protein</fullName>
    </recommendedName>
</protein>
<dbReference type="EMBL" id="KQ980063">
    <property type="protein sequence ID" value="KYN17965.1"/>
    <property type="molecule type" value="Genomic_DNA"/>
</dbReference>